<evidence type="ECO:0000313" key="4">
    <source>
        <dbReference type="Proteomes" id="UP001321475"/>
    </source>
</evidence>
<dbReference type="InterPro" id="IPR019475">
    <property type="entry name" value="DNA_primase_DnaB-bd"/>
</dbReference>
<dbReference type="EMBL" id="AP027729">
    <property type="protein sequence ID" value="BDZ43246.1"/>
    <property type="molecule type" value="Genomic_DNA"/>
</dbReference>
<proteinExistence type="predicted"/>
<keyword evidence="4" id="KW-1185">Reference proteome</keyword>
<feature type="region of interest" description="Disordered" evidence="1">
    <location>
        <begin position="122"/>
        <end position="159"/>
    </location>
</feature>
<evidence type="ECO:0000313" key="3">
    <source>
        <dbReference type="EMBL" id="BDZ43246.1"/>
    </source>
</evidence>
<feature type="compositionally biased region" description="Basic and acidic residues" evidence="1">
    <location>
        <begin position="126"/>
        <end position="145"/>
    </location>
</feature>
<protein>
    <recommendedName>
        <fullName evidence="2">DNA primase DnaB-helicase binding domain-containing protein</fullName>
    </recommendedName>
</protein>
<sequence length="159" mass="17000">MFTFDGDAAGQKAAVRAFGEDQRFYAQTFVAVEPSGMDPCELRMARGPEGVRALVDGRQPLFEFVIRTRLDQFDLDTAEGRVAALRSAAPVVAGIRDRALQPEYSRMLAGWIGMDEAAVRQAVRTAPRESAPRESAPERTTRGSDDGPGPGGAGTVATG</sequence>
<dbReference type="PANTHER" id="PTHR30313:SF2">
    <property type="entry name" value="DNA PRIMASE"/>
    <property type="match status" value="1"/>
</dbReference>
<feature type="compositionally biased region" description="Gly residues" evidence="1">
    <location>
        <begin position="146"/>
        <end position="159"/>
    </location>
</feature>
<reference evidence="4" key="1">
    <citation type="journal article" date="2019" name="Int. J. Syst. Evol. Microbiol.">
        <title>The Global Catalogue of Microorganisms (GCM) 10K type strain sequencing project: providing services to taxonomists for standard genome sequencing and annotation.</title>
        <authorList>
            <consortium name="The Broad Institute Genomics Platform"/>
            <consortium name="The Broad Institute Genome Sequencing Center for Infectious Disease"/>
            <person name="Wu L."/>
            <person name="Ma J."/>
        </authorList>
    </citation>
    <scope>NUCLEOTIDE SEQUENCE [LARGE SCALE GENOMIC DNA]</scope>
    <source>
        <strain evidence="4">NBRC 108565</strain>
    </source>
</reference>
<dbReference type="SUPFAM" id="SSF56731">
    <property type="entry name" value="DNA primase core"/>
    <property type="match status" value="1"/>
</dbReference>
<gene>
    <name evidence="3" type="ORF">GCM10025865_25450</name>
</gene>
<name>A0ABM8G518_9CELL</name>
<evidence type="ECO:0000256" key="1">
    <source>
        <dbReference type="SAM" id="MobiDB-lite"/>
    </source>
</evidence>
<dbReference type="Proteomes" id="UP001321475">
    <property type="component" value="Chromosome"/>
</dbReference>
<dbReference type="InterPro" id="IPR050219">
    <property type="entry name" value="DnaG_primase"/>
</dbReference>
<dbReference type="RefSeq" id="WP_286217535.1">
    <property type="nucleotide sequence ID" value="NZ_AP027729.1"/>
</dbReference>
<dbReference type="PANTHER" id="PTHR30313">
    <property type="entry name" value="DNA PRIMASE"/>
    <property type="match status" value="1"/>
</dbReference>
<feature type="domain" description="DNA primase DnaB-helicase binding" evidence="2">
    <location>
        <begin position="62"/>
        <end position="116"/>
    </location>
</feature>
<accession>A0ABM8G518</accession>
<organism evidence="3 4">
    <name type="scientific">Paraoerskovia sediminicola</name>
    <dbReference type="NCBI Taxonomy" id="1138587"/>
    <lineage>
        <taxon>Bacteria</taxon>
        <taxon>Bacillati</taxon>
        <taxon>Actinomycetota</taxon>
        <taxon>Actinomycetes</taxon>
        <taxon>Micrococcales</taxon>
        <taxon>Cellulomonadaceae</taxon>
        <taxon>Paraoerskovia</taxon>
    </lineage>
</organism>
<evidence type="ECO:0000259" key="2">
    <source>
        <dbReference type="Pfam" id="PF10410"/>
    </source>
</evidence>
<dbReference type="Pfam" id="PF10410">
    <property type="entry name" value="DnaB_bind"/>
    <property type="match status" value="1"/>
</dbReference>
<dbReference type="Gene3D" id="3.40.1360.10">
    <property type="match status" value="1"/>
</dbReference>